<dbReference type="Proteomes" id="UP000038045">
    <property type="component" value="Unplaced"/>
</dbReference>
<dbReference type="InterPro" id="IPR004182">
    <property type="entry name" value="GRAM"/>
</dbReference>
<proteinExistence type="predicted"/>
<dbReference type="Pfam" id="PF02893">
    <property type="entry name" value="GRAM"/>
    <property type="match status" value="1"/>
</dbReference>
<evidence type="ECO:0000256" key="1">
    <source>
        <dbReference type="SAM" id="MobiDB-lite"/>
    </source>
</evidence>
<protein>
    <submittedName>
        <fullName evidence="4">GRAM domain-containing protein</fullName>
    </submittedName>
</protein>
<organism evidence="3 4">
    <name type="scientific">Parastrongyloides trichosuri</name>
    <name type="common">Possum-specific nematode worm</name>
    <dbReference type="NCBI Taxonomy" id="131310"/>
    <lineage>
        <taxon>Eukaryota</taxon>
        <taxon>Metazoa</taxon>
        <taxon>Ecdysozoa</taxon>
        <taxon>Nematoda</taxon>
        <taxon>Chromadorea</taxon>
        <taxon>Rhabditida</taxon>
        <taxon>Tylenchina</taxon>
        <taxon>Panagrolaimomorpha</taxon>
        <taxon>Strongyloidoidea</taxon>
        <taxon>Strongyloididae</taxon>
        <taxon>Parastrongyloides</taxon>
    </lineage>
</organism>
<keyword evidence="3" id="KW-1185">Reference proteome</keyword>
<dbReference type="GO" id="GO:0005634">
    <property type="term" value="C:nucleus"/>
    <property type="evidence" value="ECO:0007669"/>
    <property type="project" value="TreeGrafter"/>
</dbReference>
<dbReference type="STRING" id="131310.A0A0N5A3Q7"/>
<dbReference type="Gene3D" id="2.30.29.30">
    <property type="entry name" value="Pleckstrin-homology domain (PH domain)/Phosphotyrosine-binding domain (PTB)"/>
    <property type="match status" value="1"/>
</dbReference>
<name>A0A0N5A3Q7_PARTI</name>
<dbReference type="GO" id="GO:0003713">
    <property type="term" value="F:transcription coactivator activity"/>
    <property type="evidence" value="ECO:0007669"/>
    <property type="project" value="InterPro"/>
</dbReference>
<accession>A0A0N5A3Q7</accession>
<feature type="compositionally biased region" description="Polar residues" evidence="1">
    <location>
        <begin position="200"/>
        <end position="216"/>
    </location>
</feature>
<dbReference type="InterPro" id="IPR011993">
    <property type="entry name" value="PH-like_dom_sf"/>
</dbReference>
<dbReference type="PANTHER" id="PTHR31606">
    <property type="entry name" value="WW DOMAIN BINDING PROTEIN 2, ISOFORM E"/>
    <property type="match status" value="1"/>
</dbReference>
<evidence type="ECO:0000259" key="2">
    <source>
        <dbReference type="Pfam" id="PF02893"/>
    </source>
</evidence>
<feature type="region of interest" description="Disordered" evidence="1">
    <location>
        <begin position="200"/>
        <end position="245"/>
    </location>
</feature>
<dbReference type="GO" id="GO:0031490">
    <property type="term" value="F:chromatin DNA binding"/>
    <property type="evidence" value="ECO:0007669"/>
    <property type="project" value="TreeGrafter"/>
</dbReference>
<feature type="domain" description="GRAM" evidence="2">
    <location>
        <begin position="45"/>
        <end position="128"/>
    </location>
</feature>
<dbReference type="AlphaFoldDB" id="A0A0N5A3Q7"/>
<reference evidence="4" key="1">
    <citation type="submission" date="2017-02" db="UniProtKB">
        <authorList>
            <consortium name="WormBaseParasite"/>
        </authorList>
    </citation>
    <scope>IDENTIFICATION</scope>
</reference>
<dbReference type="CDD" id="cd13214">
    <property type="entry name" value="PH-GRAM_WBP2"/>
    <property type="match status" value="1"/>
</dbReference>
<dbReference type="InterPro" id="IPR044852">
    <property type="entry name" value="WBP2-like"/>
</dbReference>
<dbReference type="PANTHER" id="PTHR31606:SF1">
    <property type="entry name" value="WW DOMAIN BINDING PROTEIN 2, ISOFORM E"/>
    <property type="match status" value="1"/>
</dbReference>
<sequence length="245" mass="26744">MSINTANTPDGKGVLIYNGEMILLYCKGVVISFPNEKEEPLKKSVSGSMYLTSHRVIFISENSSEKLKSLSMPFHCMVDVKILLPLFGANFLKGYVTPQPGGNLNSEVAWKVTFNNGGCTDFGRALLKASDLARAFRPYDAPPAYNQPQSNVYAPPPEYYMAPNGNMCGFQAPVNAFPDAPPTGSVFIYDEPPPYSGIGETTTIPQFPENSGTTINRRVPPPSAPPRYEDAMQEAPLLPNKSKVE</sequence>
<evidence type="ECO:0000313" key="3">
    <source>
        <dbReference type="Proteomes" id="UP000038045"/>
    </source>
</evidence>
<dbReference type="SUPFAM" id="SSF50729">
    <property type="entry name" value="PH domain-like"/>
    <property type="match status" value="1"/>
</dbReference>
<dbReference type="WBParaSite" id="PTRK_0001626100.1">
    <property type="protein sequence ID" value="PTRK_0001626100.1"/>
    <property type="gene ID" value="PTRK_0001626100"/>
</dbReference>
<evidence type="ECO:0000313" key="4">
    <source>
        <dbReference type="WBParaSite" id="PTRK_0001626100.1"/>
    </source>
</evidence>